<dbReference type="HOGENOM" id="CLU_078643_0_0_1"/>
<evidence type="ECO:0000313" key="3">
    <source>
        <dbReference type="Proteomes" id="UP000008021"/>
    </source>
</evidence>
<dbReference type="AlphaFoldDB" id="A0A0E0FB93"/>
<reference evidence="2" key="2">
    <citation type="submission" date="2018-05" db="EMBL/GenBank/DDBJ databases">
        <title>OmerRS3 (Oryza meridionalis Reference Sequence Version 3).</title>
        <authorList>
            <person name="Zhang J."/>
            <person name="Kudrna D."/>
            <person name="Lee S."/>
            <person name="Talag J."/>
            <person name="Welchert J."/>
            <person name="Wing R.A."/>
        </authorList>
    </citation>
    <scope>NUCLEOTIDE SEQUENCE [LARGE SCALE GENOMIC DNA]</scope>
    <source>
        <strain evidence="2">cv. OR44</strain>
    </source>
</reference>
<dbReference type="eggNOG" id="ENOG502R5T4">
    <property type="taxonomic scope" value="Eukaryota"/>
</dbReference>
<evidence type="ECO:0000313" key="2">
    <source>
        <dbReference type="EnsemblPlants" id="OMERI12G06020.1"/>
    </source>
</evidence>
<name>A0A0E0FB93_9ORYZ</name>
<dbReference type="Proteomes" id="UP000008021">
    <property type="component" value="Chromosome 12"/>
</dbReference>
<feature type="transmembrane region" description="Helical" evidence="1">
    <location>
        <begin position="331"/>
        <end position="354"/>
    </location>
</feature>
<keyword evidence="1" id="KW-0812">Transmembrane</keyword>
<keyword evidence="1" id="KW-1133">Transmembrane helix</keyword>
<dbReference type="Gramene" id="OMERI12G06020.1">
    <property type="protein sequence ID" value="OMERI12G06020.1"/>
    <property type="gene ID" value="OMERI12G06020"/>
</dbReference>
<accession>A0A0E0FB93</accession>
<keyword evidence="3" id="KW-1185">Reference proteome</keyword>
<keyword evidence="1" id="KW-0472">Membrane</keyword>
<feature type="transmembrane region" description="Helical" evidence="1">
    <location>
        <begin position="102"/>
        <end position="121"/>
    </location>
</feature>
<organism evidence="2">
    <name type="scientific">Oryza meridionalis</name>
    <dbReference type="NCBI Taxonomy" id="40149"/>
    <lineage>
        <taxon>Eukaryota</taxon>
        <taxon>Viridiplantae</taxon>
        <taxon>Streptophyta</taxon>
        <taxon>Embryophyta</taxon>
        <taxon>Tracheophyta</taxon>
        <taxon>Spermatophyta</taxon>
        <taxon>Magnoliopsida</taxon>
        <taxon>Liliopsida</taxon>
        <taxon>Poales</taxon>
        <taxon>Poaceae</taxon>
        <taxon>BOP clade</taxon>
        <taxon>Oryzoideae</taxon>
        <taxon>Oryzeae</taxon>
        <taxon>Oryzinae</taxon>
        <taxon>Oryza</taxon>
    </lineage>
</organism>
<reference evidence="2" key="1">
    <citation type="submission" date="2015-04" db="UniProtKB">
        <authorList>
            <consortium name="EnsemblPlants"/>
        </authorList>
    </citation>
    <scope>IDENTIFICATION</scope>
</reference>
<feature type="transmembrane region" description="Helical" evidence="1">
    <location>
        <begin position="280"/>
        <end position="301"/>
    </location>
</feature>
<evidence type="ECO:0000256" key="1">
    <source>
        <dbReference type="SAM" id="Phobius"/>
    </source>
</evidence>
<feature type="transmembrane region" description="Helical" evidence="1">
    <location>
        <begin position="203"/>
        <end position="223"/>
    </location>
</feature>
<protein>
    <submittedName>
        <fullName evidence="2">Uncharacterized protein</fullName>
    </submittedName>
</protein>
<dbReference type="EnsemblPlants" id="OMERI12G06020.1">
    <property type="protein sequence ID" value="OMERI12G06020.1"/>
    <property type="gene ID" value="OMERI12G06020"/>
</dbReference>
<feature type="transmembrane region" description="Helical" evidence="1">
    <location>
        <begin position="243"/>
        <end position="260"/>
    </location>
</feature>
<proteinExistence type="predicted"/>
<feature type="transmembrane region" description="Helical" evidence="1">
    <location>
        <begin position="171"/>
        <end position="191"/>
    </location>
</feature>
<sequence>MRTLRAHLDACIHPRHQIRCYICLFSSCSRLSLYCHSHRAKSICSASAGDIYPSPVGRPTKRSSELAIMDEVGRERDPTGARTALRIVREAFAETRGKRWRLLLVAFVMLCVNFVLMILWVKMARQQAVNLDALRPFYEVEENSTKSAAAGGGEGKELASPLWELDVAGELLWDVSTVMAIFLFSKAMFFLQGGQHRRGIRSLLKECLSVAVAIVVWEVMGNFVLGTLQANGFQDLSRKFDAAFGYGYLLTAVVISQEDVHYFRAVERAWELAGQKLKNVYVVGVMIILVREALEIVYHLLLKYRLVYHQHHVVTTAVSRHDDTTSDVVRFSLVAALLHVIMQSFVCTMALALYRETRNNNRQDIRRNDAAAHND</sequence>